<evidence type="ECO:0000256" key="3">
    <source>
        <dbReference type="ARBA" id="ARBA00022475"/>
    </source>
</evidence>
<proteinExistence type="inferred from homology"/>
<evidence type="ECO:0000256" key="7">
    <source>
        <dbReference type="RuleBase" id="RU363032"/>
    </source>
</evidence>
<keyword evidence="10" id="KW-1185">Reference proteome</keyword>
<dbReference type="EMBL" id="LPWH01000118">
    <property type="protein sequence ID" value="POQ98674.1"/>
    <property type="molecule type" value="Genomic_DNA"/>
</dbReference>
<dbReference type="PROSITE" id="PS50928">
    <property type="entry name" value="ABC_TM1"/>
    <property type="match status" value="1"/>
</dbReference>
<feature type="transmembrane region" description="Helical" evidence="7">
    <location>
        <begin position="152"/>
        <end position="171"/>
    </location>
</feature>
<sequence>MKIRKKPSETLNETPAAVIVTLAVLRWTLLLFYLVVALFPLVWLGISAFKTNFEIETSPFALPAVWQFGNFVSAVSISGLPRFFLNSIGVALLATACNLMVTSMGSFVIAREKFALRKPLFTIITAGVLVPIVSFMVPYYTLIMRLGLYDTLLALIITYAAINIPVSTFLISSFMTTIPRELEDSAEIDGCSFVQRYWKIIMPLSRSGLVTAGTFSFIYCWNEFIYALLLTSSRSSRTVQLAIRFFTSQFRTDYAGMFAAIVLTMIPTVAVYIFFHDKIISGLTAGAVKG</sequence>
<dbReference type="GO" id="GO:0055085">
    <property type="term" value="P:transmembrane transport"/>
    <property type="evidence" value="ECO:0007669"/>
    <property type="project" value="InterPro"/>
</dbReference>
<feature type="transmembrane region" description="Helical" evidence="7">
    <location>
        <begin position="254"/>
        <end position="275"/>
    </location>
</feature>
<gene>
    <name evidence="9" type="ORF">AU468_12485</name>
</gene>
<comment type="subcellular location">
    <subcellularLocation>
        <location evidence="1 7">Cell membrane</location>
        <topology evidence="1 7">Multi-pass membrane protein</topology>
    </subcellularLocation>
</comment>
<evidence type="ECO:0000259" key="8">
    <source>
        <dbReference type="PROSITE" id="PS50928"/>
    </source>
</evidence>
<evidence type="ECO:0000313" key="10">
    <source>
        <dbReference type="Proteomes" id="UP000237350"/>
    </source>
</evidence>
<dbReference type="RefSeq" id="WP_181015604.1">
    <property type="nucleotide sequence ID" value="NZ_LPWH01000118.1"/>
</dbReference>
<evidence type="ECO:0000313" key="9">
    <source>
        <dbReference type="EMBL" id="POQ98674.1"/>
    </source>
</evidence>
<dbReference type="InterPro" id="IPR000515">
    <property type="entry name" value="MetI-like"/>
</dbReference>
<evidence type="ECO:0000256" key="2">
    <source>
        <dbReference type="ARBA" id="ARBA00022448"/>
    </source>
</evidence>
<feature type="transmembrane region" description="Helical" evidence="7">
    <location>
        <begin position="120"/>
        <end position="140"/>
    </location>
</feature>
<keyword evidence="4 7" id="KW-0812">Transmembrane</keyword>
<dbReference type="InterPro" id="IPR035906">
    <property type="entry name" value="MetI-like_sf"/>
</dbReference>
<evidence type="ECO:0000256" key="5">
    <source>
        <dbReference type="ARBA" id="ARBA00022989"/>
    </source>
</evidence>
<dbReference type="GO" id="GO:0005886">
    <property type="term" value="C:plasma membrane"/>
    <property type="evidence" value="ECO:0007669"/>
    <property type="project" value="UniProtKB-SubCell"/>
</dbReference>
<comment type="caution">
    <text evidence="9">The sequence shown here is derived from an EMBL/GenBank/DDBJ whole genome shotgun (WGS) entry which is preliminary data.</text>
</comment>
<accession>A0A2S4JGI9</accession>
<dbReference type="AlphaFoldDB" id="A0A2S4JGI9"/>
<feature type="transmembrane region" description="Helical" evidence="7">
    <location>
        <begin position="209"/>
        <end position="229"/>
    </location>
</feature>
<comment type="similarity">
    <text evidence="7">Belongs to the binding-protein-dependent transport system permease family.</text>
</comment>
<dbReference type="SUPFAM" id="SSF161098">
    <property type="entry name" value="MetI-like"/>
    <property type="match status" value="1"/>
</dbReference>
<dbReference type="CDD" id="cd06261">
    <property type="entry name" value="TM_PBP2"/>
    <property type="match status" value="1"/>
</dbReference>
<dbReference type="PANTHER" id="PTHR43744:SF12">
    <property type="entry name" value="ABC TRANSPORTER PERMEASE PROTEIN MG189-RELATED"/>
    <property type="match status" value="1"/>
</dbReference>
<dbReference type="PANTHER" id="PTHR43744">
    <property type="entry name" value="ABC TRANSPORTER PERMEASE PROTEIN MG189-RELATED-RELATED"/>
    <property type="match status" value="1"/>
</dbReference>
<evidence type="ECO:0000256" key="4">
    <source>
        <dbReference type="ARBA" id="ARBA00022692"/>
    </source>
</evidence>
<name>A0A2S4JGI9_9SPIO</name>
<keyword evidence="2 7" id="KW-0813">Transport</keyword>
<feature type="transmembrane region" description="Helical" evidence="7">
    <location>
        <begin position="16"/>
        <end position="46"/>
    </location>
</feature>
<reference evidence="10" key="1">
    <citation type="submission" date="2015-12" db="EMBL/GenBank/DDBJ databases">
        <authorList>
            <person name="Lodha T.D."/>
            <person name="Chintalapati S."/>
            <person name="Chintalapati V.R."/>
            <person name="Sravanthi T."/>
        </authorList>
    </citation>
    <scope>NUCLEOTIDE SEQUENCE [LARGE SCALE GENOMIC DNA]</scope>
    <source>
        <strain evidence="10">JC133</strain>
    </source>
</reference>
<evidence type="ECO:0000256" key="6">
    <source>
        <dbReference type="ARBA" id="ARBA00023136"/>
    </source>
</evidence>
<keyword evidence="5 7" id="KW-1133">Transmembrane helix</keyword>
<feature type="transmembrane region" description="Helical" evidence="7">
    <location>
        <begin position="83"/>
        <end position="108"/>
    </location>
</feature>
<feature type="transmembrane region" description="Helical" evidence="7">
    <location>
        <begin position="58"/>
        <end position="77"/>
    </location>
</feature>
<dbReference type="Pfam" id="PF00528">
    <property type="entry name" value="BPD_transp_1"/>
    <property type="match status" value="1"/>
</dbReference>
<keyword evidence="6 7" id="KW-0472">Membrane</keyword>
<dbReference type="Gene3D" id="1.10.3720.10">
    <property type="entry name" value="MetI-like"/>
    <property type="match status" value="1"/>
</dbReference>
<protein>
    <submittedName>
        <fullName evidence="9">ABC transporter permease</fullName>
    </submittedName>
</protein>
<evidence type="ECO:0000256" key="1">
    <source>
        <dbReference type="ARBA" id="ARBA00004651"/>
    </source>
</evidence>
<keyword evidence="3" id="KW-1003">Cell membrane</keyword>
<feature type="domain" description="ABC transmembrane type-1" evidence="8">
    <location>
        <begin position="84"/>
        <end position="275"/>
    </location>
</feature>
<dbReference type="Proteomes" id="UP000237350">
    <property type="component" value="Unassembled WGS sequence"/>
</dbReference>
<organism evidence="9 10">
    <name type="scientific">Alkalispirochaeta sphaeroplastigenens</name>
    <dbReference type="NCBI Taxonomy" id="1187066"/>
    <lineage>
        <taxon>Bacteria</taxon>
        <taxon>Pseudomonadati</taxon>
        <taxon>Spirochaetota</taxon>
        <taxon>Spirochaetia</taxon>
        <taxon>Spirochaetales</taxon>
        <taxon>Spirochaetaceae</taxon>
        <taxon>Alkalispirochaeta</taxon>
    </lineage>
</organism>